<evidence type="ECO:0000256" key="4">
    <source>
        <dbReference type="ARBA" id="ARBA00023136"/>
    </source>
</evidence>
<feature type="transmembrane region" description="Helical" evidence="5">
    <location>
        <begin position="317"/>
        <end position="340"/>
    </location>
</feature>
<feature type="transmembrane region" description="Helical" evidence="5">
    <location>
        <begin position="360"/>
        <end position="380"/>
    </location>
</feature>
<keyword evidence="7" id="KW-1185">Reference proteome</keyword>
<feature type="transmembrane region" description="Helical" evidence="5">
    <location>
        <begin position="433"/>
        <end position="457"/>
    </location>
</feature>
<dbReference type="GO" id="GO:0005886">
    <property type="term" value="C:plasma membrane"/>
    <property type="evidence" value="ECO:0007669"/>
    <property type="project" value="TreeGrafter"/>
</dbReference>
<protein>
    <submittedName>
        <fullName evidence="6">Major facilitator superfamily transporter</fullName>
    </submittedName>
</protein>
<feature type="transmembrane region" description="Helical" evidence="5">
    <location>
        <begin position="211"/>
        <end position="231"/>
    </location>
</feature>
<evidence type="ECO:0000256" key="3">
    <source>
        <dbReference type="ARBA" id="ARBA00022989"/>
    </source>
</evidence>
<proteinExistence type="predicted"/>
<dbReference type="GO" id="GO:0022857">
    <property type="term" value="F:transmembrane transporter activity"/>
    <property type="evidence" value="ECO:0007669"/>
    <property type="project" value="InterPro"/>
</dbReference>
<dbReference type="PANTHER" id="PTHR23502">
    <property type="entry name" value="MAJOR FACILITATOR SUPERFAMILY"/>
    <property type="match status" value="1"/>
</dbReference>
<evidence type="ECO:0000256" key="2">
    <source>
        <dbReference type="ARBA" id="ARBA00022692"/>
    </source>
</evidence>
<keyword evidence="2 5" id="KW-0812">Transmembrane</keyword>
<feature type="transmembrane region" description="Helical" evidence="5">
    <location>
        <begin position="93"/>
        <end position="118"/>
    </location>
</feature>
<dbReference type="OrthoDB" id="5215911at2759"/>
<comment type="subcellular location">
    <subcellularLocation>
        <location evidence="1">Membrane</location>
        <topology evidence="1">Multi-pass membrane protein</topology>
    </subcellularLocation>
</comment>
<evidence type="ECO:0000256" key="5">
    <source>
        <dbReference type="SAM" id="Phobius"/>
    </source>
</evidence>
<dbReference type="InterPro" id="IPR011701">
    <property type="entry name" value="MFS"/>
</dbReference>
<keyword evidence="3 5" id="KW-1133">Transmembrane helix</keyword>
<feature type="transmembrane region" description="Helical" evidence="5">
    <location>
        <begin position="401"/>
        <end position="421"/>
    </location>
</feature>
<evidence type="ECO:0000313" key="6">
    <source>
        <dbReference type="EMBL" id="PMD39392.1"/>
    </source>
</evidence>
<dbReference type="PANTHER" id="PTHR23502:SF164">
    <property type="entry name" value="MAJOR FACILITATOR SUPERFAMILY (MFS) PROFILE DOMAIN-CONTAINING PROTEIN"/>
    <property type="match status" value="1"/>
</dbReference>
<feature type="transmembrane region" description="Helical" evidence="5">
    <location>
        <begin position="500"/>
        <end position="520"/>
    </location>
</feature>
<dbReference type="InterPro" id="IPR036259">
    <property type="entry name" value="MFS_trans_sf"/>
</dbReference>
<feature type="transmembrane region" description="Helical" evidence="5">
    <location>
        <begin position="182"/>
        <end position="205"/>
    </location>
</feature>
<keyword evidence="4 5" id="KW-0472">Membrane</keyword>
<evidence type="ECO:0000313" key="7">
    <source>
        <dbReference type="Proteomes" id="UP000235786"/>
    </source>
</evidence>
<accession>A0A2J6RLJ7</accession>
<feature type="transmembrane region" description="Helical" evidence="5">
    <location>
        <begin position="52"/>
        <end position="81"/>
    </location>
</feature>
<reference evidence="6 7" key="1">
    <citation type="submission" date="2016-04" db="EMBL/GenBank/DDBJ databases">
        <title>A degradative enzymes factory behind the ericoid mycorrhizal symbiosis.</title>
        <authorList>
            <consortium name="DOE Joint Genome Institute"/>
            <person name="Martino E."/>
            <person name="Morin E."/>
            <person name="Grelet G."/>
            <person name="Kuo A."/>
            <person name="Kohler A."/>
            <person name="Daghino S."/>
            <person name="Barry K."/>
            <person name="Choi C."/>
            <person name="Cichocki N."/>
            <person name="Clum A."/>
            <person name="Copeland A."/>
            <person name="Hainaut M."/>
            <person name="Haridas S."/>
            <person name="Labutti K."/>
            <person name="Lindquist E."/>
            <person name="Lipzen A."/>
            <person name="Khouja H.-R."/>
            <person name="Murat C."/>
            <person name="Ohm R."/>
            <person name="Olson A."/>
            <person name="Spatafora J."/>
            <person name="Veneault-Fourrey C."/>
            <person name="Henrissat B."/>
            <person name="Grigoriev I."/>
            <person name="Martin F."/>
            <person name="Perotto S."/>
        </authorList>
    </citation>
    <scope>NUCLEOTIDE SEQUENCE [LARGE SCALE GENOMIC DNA]</scope>
    <source>
        <strain evidence="6 7">F</strain>
    </source>
</reference>
<dbReference type="SUPFAM" id="SSF103473">
    <property type="entry name" value="MFS general substrate transporter"/>
    <property type="match status" value="1"/>
</dbReference>
<organism evidence="6 7">
    <name type="scientific">Hyaloscypha variabilis (strain UAMH 11265 / GT02V1 / F)</name>
    <name type="common">Meliniomyces variabilis</name>
    <dbReference type="NCBI Taxonomy" id="1149755"/>
    <lineage>
        <taxon>Eukaryota</taxon>
        <taxon>Fungi</taxon>
        <taxon>Dikarya</taxon>
        <taxon>Ascomycota</taxon>
        <taxon>Pezizomycotina</taxon>
        <taxon>Leotiomycetes</taxon>
        <taxon>Helotiales</taxon>
        <taxon>Hyaloscyphaceae</taxon>
        <taxon>Hyaloscypha</taxon>
        <taxon>Hyaloscypha variabilis</taxon>
    </lineage>
</organism>
<dbReference type="Proteomes" id="UP000235786">
    <property type="component" value="Unassembled WGS sequence"/>
</dbReference>
<gene>
    <name evidence="6" type="ORF">L207DRAFT_428204</name>
</gene>
<dbReference type="AlphaFoldDB" id="A0A2J6RLJ7"/>
<evidence type="ECO:0000256" key="1">
    <source>
        <dbReference type="ARBA" id="ARBA00004141"/>
    </source>
</evidence>
<dbReference type="Gene3D" id="1.20.1250.20">
    <property type="entry name" value="MFS general substrate transporter like domains"/>
    <property type="match status" value="1"/>
</dbReference>
<feature type="transmembrane region" description="Helical" evidence="5">
    <location>
        <begin position="469"/>
        <end position="488"/>
    </location>
</feature>
<dbReference type="Pfam" id="PF07690">
    <property type="entry name" value="MFS_1"/>
    <property type="match status" value="1"/>
</dbReference>
<name>A0A2J6RLJ7_HYAVF</name>
<sequence>METEDIESLPSLSDKRHLEGTVKLYTHENIILIPTPSLDPRDPLNLPEWRRWIIVCITSAYGTLGLTSVSGFGAVVGFLVPELMAEGKSLSDIIHLITYPALFMGLGNFVSMPVALAIGRRPVFLFSLALQVIALALCATNKNYNWHLGARALLGIAAGQSEALCPLMVQESRFLHERAGSLTWLWAIQSCAAGLLVIFASAIAGAVGWRWWYWMYTILSAALFVVAVVFIPETKYLRPASAYEGVVESDKLASPGNPELDTMDKAGEGMVRMTTQTHRELDTVNYKPRTWASDMALFQTKTDWTEASLCLKHMSQLIWFPNVLWAVLMNGVLLGINVALGTSYGDILTAAPYNWSQKAVGYAQSGQIVVAFIALPMLGWGSDKTIRYMAKRNGNMHEAEYRLIALVFPTIVGIISCVIYGQAGSYGEKYHWMAIIFAYSGQFFNFVGASICSMTYLLDSYPARQGATLVLICCLRGVISFGMNYGLASMNASLGYANEYGVWAGLTGFFACMGVLIYIFGKKIRQATGKWAVDKEGSRRMRTGF</sequence>
<dbReference type="EMBL" id="KZ613946">
    <property type="protein sequence ID" value="PMD39392.1"/>
    <property type="molecule type" value="Genomic_DNA"/>
</dbReference>
<dbReference type="STRING" id="1149755.A0A2J6RLJ7"/>